<dbReference type="Pfam" id="PF07669">
    <property type="entry name" value="Eco57I"/>
    <property type="match status" value="1"/>
</dbReference>
<dbReference type="InterPro" id="IPR029063">
    <property type="entry name" value="SAM-dependent_MTases_sf"/>
</dbReference>
<dbReference type="AlphaFoldDB" id="A0A173T4S7"/>
<evidence type="ECO:0000313" key="3">
    <source>
        <dbReference type="Proteomes" id="UP000095350"/>
    </source>
</evidence>
<dbReference type="PROSITE" id="PS00092">
    <property type="entry name" value="N6_MTASE"/>
    <property type="match status" value="1"/>
</dbReference>
<dbReference type="GO" id="GO:0009007">
    <property type="term" value="F:site-specific DNA-methyltransferase (adenine-specific) activity"/>
    <property type="evidence" value="ECO:0007669"/>
    <property type="project" value="UniProtKB-EC"/>
</dbReference>
<keyword evidence="2" id="KW-0808">Transferase</keyword>
<dbReference type="STRING" id="166486.ERS852572_01333"/>
<name>A0A173T4S7_9FIRM</name>
<dbReference type="GO" id="GO:0006304">
    <property type="term" value="P:DNA modification"/>
    <property type="evidence" value="ECO:0007669"/>
    <property type="project" value="InterPro"/>
</dbReference>
<accession>A0A173T4S7</accession>
<dbReference type="RefSeq" id="WP_055193874.1">
    <property type="nucleotide sequence ID" value="NZ_CABIYH010000008.1"/>
</dbReference>
<dbReference type="EMBL" id="CYXZ01000008">
    <property type="protein sequence ID" value="CUM97039.1"/>
    <property type="molecule type" value="Genomic_DNA"/>
</dbReference>
<evidence type="ECO:0000313" key="2">
    <source>
        <dbReference type="EMBL" id="CUM97039.1"/>
    </source>
</evidence>
<feature type="domain" description="Type II methyltransferase M.TaqI-like" evidence="1">
    <location>
        <begin position="1"/>
        <end position="81"/>
    </location>
</feature>
<dbReference type="GO" id="GO:0003676">
    <property type="term" value="F:nucleic acid binding"/>
    <property type="evidence" value="ECO:0007669"/>
    <property type="project" value="InterPro"/>
</dbReference>
<sequence length="352" mass="40734">MKFDYVIGNPPYQETQEGTSDNPIYNCFMDAAYEIAEKVELITPARFLFDAGKTPKVWNEKMLEDEHLKVEYYEQDSSKVFSNTDIKGGVAVTYRDKSKIFGAIDTFTQYPVLNNILVKVREKMERAISDIVYSPESYKFTNLMYEEHPEILEKTMNVNGKKVPLISKGHERDLTSNIFDKLSQIVFFEDKPTDGKEYVEISGRKEKSRINMWILKDYIVKHENLDAYKLFFPKANGSGKFGEPMSSAIIGFPKVGHTQTFISIGKFKTENEVVALNKYLCGKFARAMLGVLKVTQDNKKMVWKYIPLQDFTDKSDIDWSVSIANIDKQLYKKYRLSEEEIAFIENNVKEME</sequence>
<gene>
    <name evidence="2" type="ORF">ERS852572_01333</name>
</gene>
<dbReference type="InterPro" id="IPR011639">
    <property type="entry name" value="MethylTrfase_TaqI-like_dom"/>
</dbReference>
<reference evidence="2 3" key="1">
    <citation type="submission" date="2015-09" db="EMBL/GenBank/DDBJ databases">
        <authorList>
            <consortium name="Pathogen Informatics"/>
        </authorList>
    </citation>
    <scope>NUCLEOTIDE SEQUENCE [LARGE SCALE GENOMIC DNA]</scope>
    <source>
        <strain evidence="2 3">2789STDY5834960</strain>
    </source>
</reference>
<dbReference type="Proteomes" id="UP000095350">
    <property type="component" value="Unassembled WGS sequence"/>
</dbReference>
<evidence type="ECO:0000259" key="1">
    <source>
        <dbReference type="Pfam" id="PF07669"/>
    </source>
</evidence>
<keyword evidence="2" id="KW-0489">Methyltransferase</keyword>
<dbReference type="Gene3D" id="3.40.50.150">
    <property type="entry name" value="Vaccinia Virus protein VP39"/>
    <property type="match status" value="1"/>
</dbReference>
<proteinExistence type="predicted"/>
<dbReference type="GO" id="GO:0032259">
    <property type="term" value="P:methylation"/>
    <property type="evidence" value="ECO:0007669"/>
    <property type="project" value="UniProtKB-KW"/>
</dbReference>
<organism evidence="2 3">
    <name type="scientific">Roseburia intestinalis</name>
    <dbReference type="NCBI Taxonomy" id="166486"/>
    <lineage>
        <taxon>Bacteria</taxon>
        <taxon>Bacillati</taxon>
        <taxon>Bacillota</taxon>
        <taxon>Clostridia</taxon>
        <taxon>Lachnospirales</taxon>
        <taxon>Lachnospiraceae</taxon>
        <taxon>Roseburia</taxon>
    </lineage>
</organism>
<dbReference type="SUPFAM" id="SSF53335">
    <property type="entry name" value="S-adenosyl-L-methionine-dependent methyltransferases"/>
    <property type="match status" value="1"/>
</dbReference>
<dbReference type="PaxDb" id="166486-ERS852572_01333"/>
<dbReference type="InterPro" id="IPR002052">
    <property type="entry name" value="DNA_methylase_N6_adenine_CS"/>
</dbReference>
<protein>
    <submittedName>
        <fullName evidence="2">Eco57I restriction-modification methylase</fullName>
    </submittedName>
</protein>